<name>A0A371CTV7_9APHY</name>
<dbReference type="Proteomes" id="UP000256964">
    <property type="component" value="Unassembled WGS sequence"/>
</dbReference>
<organism evidence="1 2">
    <name type="scientific">Lentinus brumalis</name>
    <dbReference type="NCBI Taxonomy" id="2498619"/>
    <lineage>
        <taxon>Eukaryota</taxon>
        <taxon>Fungi</taxon>
        <taxon>Dikarya</taxon>
        <taxon>Basidiomycota</taxon>
        <taxon>Agaricomycotina</taxon>
        <taxon>Agaricomycetes</taxon>
        <taxon>Polyporales</taxon>
        <taxon>Polyporaceae</taxon>
        <taxon>Lentinus</taxon>
    </lineage>
</organism>
<dbReference type="STRING" id="139420.A0A371CTV7"/>
<keyword evidence="2" id="KW-1185">Reference proteome</keyword>
<gene>
    <name evidence="1" type="ORF">OH76DRAFT_1181912</name>
</gene>
<sequence>MHACLLVADVFHNILEFVALIPPDQDNAWRGYNNRYTTNPFLAALARTCRTFSEPSLDVLWRSQFTLGPLIRTLPPHVCSEEIEDASALQPGCVTHHLTLKPPIARSDWDRFDYYAAKVKSLGYYMFEFADQDLTNWLHHHFLHFSRPVTRQTMELLCLCRRRPFILPNLRRLRLTCGDIQLLRFIPMMLGPNLQALSIAFYAGNILLDPTISNELYHSVLRKLLESLPSLCPSLTELAICTEQLPDVANAALSFAYKSKHLLGCFIAYIPTWPREVLLHLSQQEHLRDIYLSLDEDTANLTWLQSVRYPFPSLDTLDMRCPSLKSCATLIKLMGACTLRLLKFEAAEGPPPTTDLQELFVALRTHCSVSTLQSLLVEYYADRSKDGGRTETSQEEHSFTGELVSPMYAFSQLRFFRLHTPFVSFLNDQDLRDMADHWPLLIELRLADDWEWFAGPFDTTWAGLAYVAWKCPQLIEVAIAMDMRADNVTETTSQEGFRPNRHLRHINCLDSVMCDVEMCARSVHAFAPLVWEIWGHGWGEWDEDHASKRPPDQDPIGFYETATSMIQETHASEEFAVAAKHDPLEDMNPWSALATTRPKPTRTWIQ</sequence>
<dbReference type="AlphaFoldDB" id="A0A371CTV7"/>
<dbReference type="OrthoDB" id="2744254at2759"/>
<protein>
    <recommendedName>
        <fullName evidence="3">F-box domain-containing protein</fullName>
    </recommendedName>
</protein>
<accession>A0A371CTV7</accession>
<evidence type="ECO:0008006" key="3">
    <source>
        <dbReference type="Google" id="ProtNLM"/>
    </source>
</evidence>
<reference evidence="1 2" key="1">
    <citation type="journal article" date="2018" name="Biotechnol. Biofuels">
        <title>Integrative visual omics of the white-rot fungus Polyporus brumalis exposes the biotechnological potential of its oxidative enzymes for delignifying raw plant biomass.</title>
        <authorList>
            <person name="Miyauchi S."/>
            <person name="Rancon A."/>
            <person name="Drula E."/>
            <person name="Hage H."/>
            <person name="Chaduli D."/>
            <person name="Favel A."/>
            <person name="Grisel S."/>
            <person name="Henrissat B."/>
            <person name="Herpoel-Gimbert I."/>
            <person name="Ruiz-Duenas F.J."/>
            <person name="Chevret D."/>
            <person name="Hainaut M."/>
            <person name="Lin J."/>
            <person name="Wang M."/>
            <person name="Pangilinan J."/>
            <person name="Lipzen A."/>
            <person name="Lesage-Meessen L."/>
            <person name="Navarro D."/>
            <person name="Riley R."/>
            <person name="Grigoriev I.V."/>
            <person name="Zhou S."/>
            <person name="Raouche S."/>
            <person name="Rosso M.N."/>
        </authorList>
    </citation>
    <scope>NUCLEOTIDE SEQUENCE [LARGE SCALE GENOMIC DNA]</scope>
    <source>
        <strain evidence="1 2">BRFM 1820</strain>
    </source>
</reference>
<evidence type="ECO:0000313" key="2">
    <source>
        <dbReference type="Proteomes" id="UP000256964"/>
    </source>
</evidence>
<dbReference type="EMBL" id="KZ857460">
    <property type="protein sequence ID" value="RDX43723.1"/>
    <property type="molecule type" value="Genomic_DNA"/>
</dbReference>
<proteinExistence type="predicted"/>
<evidence type="ECO:0000313" key="1">
    <source>
        <dbReference type="EMBL" id="RDX43723.1"/>
    </source>
</evidence>